<evidence type="ECO:0000313" key="3">
    <source>
        <dbReference type="EMBL" id="MBB4803650.1"/>
    </source>
</evidence>
<dbReference type="SUPFAM" id="SSF51735">
    <property type="entry name" value="NAD(P)-binding Rossmann-fold domains"/>
    <property type="match status" value="1"/>
</dbReference>
<name>A0A7W7J052_9FLAO</name>
<accession>A0A7W7J052</accession>
<dbReference type="PANTHER" id="PTHR43377:SF1">
    <property type="entry name" value="BILIVERDIN REDUCTASE A"/>
    <property type="match status" value="1"/>
</dbReference>
<dbReference type="Gene3D" id="3.40.50.720">
    <property type="entry name" value="NAD(P)-binding Rossmann-like Domain"/>
    <property type="match status" value="1"/>
</dbReference>
<dbReference type="PANTHER" id="PTHR43377">
    <property type="entry name" value="BILIVERDIN REDUCTASE A"/>
    <property type="match status" value="1"/>
</dbReference>
<dbReference type="InterPro" id="IPR036291">
    <property type="entry name" value="NAD(P)-bd_dom_sf"/>
</dbReference>
<protein>
    <submittedName>
        <fullName evidence="3">Putative dehydrogenase</fullName>
    </submittedName>
</protein>
<dbReference type="RefSeq" id="WP_184165415.1">
    <property type="nucleotide sequence ID" value="NZ_JACHLD010000006.1"/>
</dbReference>
<dbReference type="SUPFAM" id="SSF55347">
    <property type="entry name" value="Glyceraldehyde-3-phosphate dehydrogenase-like, C-terminal domain"/>
    <property type="match status" value="1"/>
</dbReference>
<dbReference type="Proteomes" id="UP000561681">
    <property type="component" value="Unassembled WGS sequence"/>
</dbReference>
<dbReference type="InterPro" id="IPR055170">
    <property type="entry name" value="GFO_IDH_MocA-like_dom"/>
</dbReference>
<gene>
    <name evidence="3" type="ORF">HNP37_003725</name>
</gene>
<dbReference type="Pfam" id="PF01408">
    <property type="entry name" value="GFO_IDH_MocA"/>
    <property type="match status" value="1"/>
</dbReference>
<dbReference type="GO" id="GO:0000166">
    <property type="term" value="F:nucleotide binding"/>
    <property type="evidence" value="ECO:0007669"/>
    <property type="project" value="InterPro"/>
</dbReference>
<dbReference type="InterPro" id="IPR000683">
    <property type="entry name" value="Gfo/Idh/MocA-like_OxRdtase_N"/>
</dbReference>
<keyword evidence="4" id="KW-1185">Reference proteome</keyword>
<feature type="domain" description="GFO/IDH/MocA-like oxidoreductase" evidence="2">
    <location>
        <begin position="125"/>
        <end position="248"/>
    </location>
</feature>
<dbReference type="Gene3D" id="3.30.360.10">
    <property type="entry name" value="Dihydrodipicolinate Reductase, domain 2"/>
    <property type="match status" value="1"/>
</dbReference>
<evidence type="ECO:0000259" key="1">
    <source>
        <dbReference type="Pfam" id="PF01408"/>
    </source>
</evidence>
<proteinExistence type="predicted"/>
<dbReference type="Pfam" id="PF22725">
    <property type="entry name" value="GFO_IDH_MocA_C3"/>
    <property type="match status" value="1"/>
</dbReference>
<reference evidence="3 4" key="1">
    <citation type="submission" date="2020-08" db="EMBL/GenBank/DDBJ databases">
        <title>Functional genomics of gut bacteria from endangered species of beetles.</title>
        <authorList>
            <person name="Carlos-Shanley C."/>
        </authorList>
    </citation>
    <scope>NUCLEOTIDE SEQUENCE [LARGE SCALE GENOMIC DNA]</scope>
    <source>
        <strain evidence="3 4">S00142</strain>
    </source>
</reference>
<dbReference type="InterPro" id="IPR051450">
    <property type="entry name" value="Gfo/Idh/MocA_Oxidoreductases"/>
</dbReference>
<dbReference type="EMBL" id="JACHLD010000006">
    <property type="protein sequence ID" value="MBB4803650.1"/>
    <property type="molecule type" value="Genomic_DNA"/>
</dbReference>
<feature type="domain" description="Gfo/Idh/MocA-like oxidoreductase N-terminal" evidence="1">
    <location>
        <begin position="3"/>
        <end position="113"/>
    </location>
</feature>
<dbReference type="AlphaFoldDB" id="A0A7W7J052"/>
<evidence type="ECO:0000259" key="2">
    <source>
        <dbReference type="Pfam" id="PF22725"/>
    </source>
</evidence>
<organism evidence="3 4">
    <name type="scientific">Flavobacterium nitrogenifigens</name>
    <dbReference type="NCBI Taxonomy" id="1617283"/>
    <lineage>
        <taxon>Bacteria</taxon>
        <taxon>Pseudomonadati</taxon>
        <taxon>Bacteroidota</taxon>
        <taxon>Flavobacteriia</taxon>
        <taxon>Flavobacteriales</taxon>
        <taxon>Flavobacteriaceae</taxon>
        <taxon>Flavobacterium</taxon>
    </lineage>
</organism>
<comment type="caution">
    <text evidence="3">The sequence shown here is derived from an EMBL/GenBank/DDBJ whole genome shotgun (WGS) entry which is preliminary data.</text>
</comment>
<evidence type="ECO:0000313" key="4">
    <source>
        <dbReference type="Proteomes" id="UP000561681"/>
    </source>
</evidence>
<sequence>MNHILIIGLGSIGKRHLKNLIHLGEKNISIVSTSENIPLEFKGFTTYTNTEKALKENLISHAFICTPTSNHILDLTLLLESNVANIYLEKPISNNLDNIEKVSALLENSKRIVVGYDLHFDPGLMKVKELIAEEKLGKIFSINALVGQYLPDWRPDQDYKKSMSAKIDKGGGVMLDLVHEFDYLRWLIGEPATIACFFQNNPNLEIETEDVADVLIQFENNSTATIHLDYHQKELVRNCMITCEKGTLFWDLAKSEVKVVSHNQETEIFSYAGFERNQRYIDSVRAFINDSNFDYRLTTFEEALISLKMVIAAKNSSINKQFISIN</sequence>